<comment type="caution">
    <text evidence="10">The sequence shown here is derived from an EMBL/GenBank/DDBJ whole genome shotgun (WGS) entry which is preliminary data.</text>
</comment>
<evidence type="ECO:0000313" key="11">
    <source>
        <dbReference type="Proteomes" id="UP001210211"/>
    </source>
</evidence>
<protein>
    <recommendedName>
        <fullName evidence="9">PGG domain-containing protein</fullName>
    </recommendedName>
</protein>
<feature type="transmembrane region" description="Helical" evidence="8">
    <location>
        <begin position="381"/>
        <end position="406"/>
    </location>
</feature>
<dbReference type="InterPro" id="IPR036770">
    <property type="entry name" value="Ankyrin_rpt-contain_sf"/>
</dbReference>
<dbReference type="Pfam" id="PF12796">
    <property type="entry name" value="Ank_2"/>
    <property type="match status" value="2"/>
</dbReference>
<dbReference type="EMBL" id="JAMRDG010000002">
    <property type="protein sequence ID" value="KAJ3684877.1"/>
    <property type="molecule type" value="Genomic_DNA"/>
</dbReference>
<dbReference type="Pfam" id="PF13962">
    <property type="entry name" value="PGG"/>
    <property type="match status" value="1"/>
</dbReference>
<evidence type="ECO:0000256" key="1">
    <source>
        <dbReference type="ARBA" id="ARBA00004141"/>
    </source>
</evidence>
<dbReference type="PROSITE" id="PS50297">
    <property type="entry name" value="ANK_REP_REGION"/>
    <property type="match status" value="2"/>
</dbReference>
<dbReference type="AlphaFoldDB" id="A0AAD5Z2B1"/>
<keyword evidence="2 8" id="KW-0812">Transmembrane</keyword>
<dbReference type="PANTHER" id="PTHR24186">
    <property type="entry name" value="PROTEIN PHOSPHATASE 1 REGULATORY SUBUNIT"/>
    <property type="match status" value="1"/>
</dbReference>
<evidence type="ECO:0000313" key="10">
    <source>
        <dbReference type="EMBL" id="KAJ3684877.1"/>
    </source>
</evidence>
<evidence type="ECO:0000256" key="4">
    <source>
        <dbReference type="ARBA" id="ARBA00022989"/>
    </source>
</evidence>
<dbReference type="Gene3D" id="1.25.40.20">
    <property type="entry name" value="Ankyrin repeat-containing domain"/>
    <property type="match status" value="1"/>
</dbReference>
<dbReference type="GO" id="GO:0005886">
    <property type="term" value="C:plasma membrane"/>
    <property type="evidence" value="ECO:0007669"/>
    <property type="project" value="TreeGrafter"/>
</dbReference>
<evidence type="ECO:0000256" key="6">
    <source>
        <dbReference type="ARBA" id="ARBA00023136"/>
    </source>
</evidence>
<feature type="repeat" description="ANK" evidence="7">
    <location>
        <begin position="243"/>
        <end position="263"/>
    </location>
</feature>
<evidence type="ECO:0000256" key="2">
    <source>
        <dbReference type="ARBA" id="ARBA00022692"/>
    </source>
</evidence>
<reference evidence="10 11" key="1">
    <citation type="journal article" date="2022" name="Cell">
        <title>Repeat-based holocentromeres influence genome architecture and karyotype evolution.</title>
        <authorList>
            <person name="Hofstatter P.G."/>
            <person name="Thangavel G."/>
            <person name="Lux T."/>
            <person name="Neumann P."/>
            <person name="Vondrak T."/>
            <person name="Novak P."/>
            <person name="Zhang M."/>
            <person name="Costa L."/>
            <person name="Castellani M."/>
            <person name="Scott A."/>
            <person name="Toegelov H."/>
            <person name="Fuchs J."/>
            <person name="Mata-Sucre Y."/>
            <person name="Dias Y."/>
            <person name="Vanzela A.L.L."/>
            <person name="Huettel B."/>
            <person name="Almeida C.C.S."/>
            <person name="Simkova H."/>
            <person name="Souza G."/>
            <person name="Pedrosa-Harand A."/>
            <person name="Macas J."/>
            <person name="Mayer K.F.X."/>
            <person name="Houben A."/>
            <person name="Marques A."/>
        </authorList>
    </citation>
    <scope>NUCLEOTIDE SEQUENCE [LARGE SCALE GENOMIC DNA]</scope>
    <source>
        <strain evidence="10">RhyTen1mFocal</strain>
    </source>
</reference>
<dbReference type="InterPro" id="IPR026961">
    <property type="entry name" value="PGG_dom"/>
</dbReference>
<name>A0AAD5Z2B1_9POAL</name>
<feature type="transmembrane region" description="Helical" evidence="8">
    <location>
        <begin position="341"/>
        <end position="361"/>
    </location>
</feature>
<feature type="repeat" description="ANK" evidence="7">
    <location>
        <begin position="96"/>
        <end position="128"/>
    </location>
</feature>
<gene>
    <name evidence="10" type="ORF">LUZ61_014041</name>
</gene>
<accession>A0AAD5Z2B1</accession>
<evidence type="ECO:0000256" key="8">
    <source>
        <dbReference type="SAM" id="Phobius"/>
    </source>
</evidence>
<dbReference type="InterPro" id="IPR002110">
    <property type="entry name" value="Ankyrin_rpt"/>
</dbReference>
<dbReference type="Proteomes" id="UP001210211">
    <property type="component" value="Unassembled WGS sequence"/>
</dbReference>
<dbReference type="SUPFAM" id="SSF48403">
    <property type="entry name" value="Ankyrin repeat"/>
    <property type="match status" value="1"/>
</dbReference>
<dbReference type="PANTHER" id="PTHR24186:SF50">
    <property type="entry name" value="ANKYRIN REPEAT-CONTAINING PROTEIN ITN1-LIKE ISOFORM X1"/>
    <property type="match status" value="1"/>
</dbReference>
<keyword evidence="6 8" id="KW-0472">Membrane</keyword>
<evidence type="ECO:0000256" key="3">
    <source>
        <dbReference type="ARBA" id="ARBA00022737"/>
    </source>
</evidence>
<proteinExistence type="predicted"/>
<keyword evidence="4 8" id="KW-1133">Transmembrane helix</keyword>
<dbReference type="PROSITE" id="PS50088">
    <property type="entry name" value="ANK_REPEAT"/>
    <property type="match status" value="2"/>
</dbReference>
<keyword evidence="11" id="KW-1185">Reference proteome</keyword>
<organism evidence="10 11">
    <name type="scientific">Rhynchospora tenuis</name>
    <dbReference type="NCBI Taxonomy" id="198213"/>
    <lineage>
        <taxon>Eukaryota</taxon>
        <taxon>Viridiplantae</taxon>
        <taxon>Streptophyta</taxon>
        <taxon>Embryophyta</taxon>
        <taxon>Tracheophyta</taxon>
        <taxon>Spermatophyta</taxon>
        <taxon>Magnoliopsida</taxon>
        <taxon>Liliopsida</taxon>
        <taxon>Poales</taxon>
        <taxon>Cyperaceae</taxon>
        <taxon>Cyperoideae</taxon>
        <taxon>Rhynchosporeae</taxon>
        <taxon>Rhynchospora</taxon>
    </lineage>
</organism>
<evidence type="ECO:0000256" key="5">
    <source>
        <dbReference type="ARBA" id="ARBA00023043"/>
    </source>
</evidence>
<keyword evidence="5 7" id="KW-0040">ANK repeat</keyword>
<comment type="subcellular location">
    <subcellularLocation>
        <location evidence="1">Membrane</location>
        <topology evidence="1">Multi-pass membrane protein</topology>
    </subcellularLocation>
</comment>
<evidence type="ECO:0000259" key="9">
    <source>
        <dbReference type="Pfam" id="PF13962"/>
    </source>
</evidence>
<dbReference type="SMART" id="SM00248">
    <property type="entry name" value="ANK"/>
    <property type="match status" value="7"/>
</dbReference>
<evidence type="ECO:0000256" key="7">
    <source>
        <dbReference type="PROSITE-ProRule" id="PRU00023"/>
    </source>
</evidence>
<feature type="transmembrane region" description="Helical" evidence="8">
    <location>
        <begin position="418"/>
        <end position="440"/>
    </location>
</feature>
<keyword evidence="3" id="KW-0677">Repeat</keyword>
<feature type="transmembrane region" description="Helical" evidence="8">
    <location>
        <begin position="446"/>
        <end position="467"/>
    </location>
</feature>
<sequence length="512" mass="56560">MDANFLILNTNYIVQSELGTSTGFGDTLLHLLITKRHNELVLKVFIKDVSLLKARNNKLETPLHNAAKIGNNEVIRGLIRLYPNVVKDALGETNENGDTALHVAANHNHEGVVSELMRLDPQAAYKENKQGFSPLYIATVEGHTSLVETMLQIDTTLACIQFSNGTFPVHVAACMGNEILVEHFLREYPDYANLLDPCGRNLFHMAAEQNHSEVFTGVFALTKDDNSQIRKLVESMINATDYEGNTPLHIAAKKGHQSVMTAIWDKLHHDQAAVLQNRKGKTAFHLSYDQLLDTTTDVVDHRKINQYVEERGWYFTREWFLDVMPSIPNIEMPNRMEKVQVIGLGSVLITTVAFTAAFTIPGGYNADNGAPVLGKKFVFRAFILANTLAFLHSFQSLFIIISTALVDMQFEDIDLEFAAFKFYSAANCMMIAFGLGSYVILAPVSLPIAIMILVVGVLLGSTTVMPLNAMQRESLVGETVGGLSAPGRVSSLPVESLYSIREVATFGNPSKP</sequence>
<feature type="domain" description="PGG" evidence="9">
    <location>
        <begin position="337"/>
        <end position="439"/>
    </location>
</feature>